<dbReference type="Proteomes" id="UP000824261">
    <property type="component" value="Unassembled WGS sequence"/>
</dbReference>
<name>A0A9D1A1G1_9ACTN</name>
<feature type="transmembrane region" description="Helical" evidence="1">
    <location>
        <begin position="17"/>
        <end position="37"/>
    </location>
</feature>
<gene>
    <name evidence="2" type="ORF">IAA69_08095</name>
</gene>
<accession>A0A9D1A1G1</accession>
<dbReference type="AlphaFoldDB" id="A0A9D1A1G1"/>
<keyword evidence="1" id="KW-0472">Membrane</keyword>
<evidence type="ECO:0000256" key="1">
    <source>
        <dbReference type="SAM" id="Phobius"/>
    </source>
</evidence>
<keyword evidence="1" id="KW-0812">Transmembrane</keyword>
<keyword evidence="1" id="KW-1133">Transmembrane helix</keyword>
<evidence type="ECO:0000313" key="3">
    <source>
        <dbReference type="Proteomes" id="UP000824261"/>
    </source>
</evidence>
<sequence>APVGLVVSGVLAEQVGISTWFIICGALTIACCAAGLASKSIRSLDDQS</sequence>
<proteinExistence type="predicted"/>
<protein>
    <submittedName>
        <fullName evidence="2">MFS transporter</fullName>
    </submittedName>
</protein>
<evidence type="ECO:0000313" key="2">
    <source>
        <dbReference type="EMBL" id="HIR02202.1"/>
    </source>
</evidence>
<reference evidence="2" key="2">
    <citation type="journal article" date="2021" name="PeerJ">
        <title>Extensive microbial diversity within the chicken gut microbiome revealed by metagenomics and culture.</title>
        <authorList>
            <person name="Gilroy R."/>
            <person name="Ravi A."/>
            <person name="Getino M."/>
            <person name="Pursley I."/>
            <person name="Horton D.L."/>
            <person name="Alikhan N.F."/>
            <person name="Baker D."/>
            <person name="Gharbi K."/>
            <person name="Hall N."/>
            <person name="Watson M."/>
            <person name="Adriaenssens E.M."/>
            <person name="Foster-Nyarko E."/>
            <person name="Jarju S."/>
            <person name="Secka A."/>
            <person name="Antonio M."/>
            <person name="Oren A."/>
            <person name="Chaudhuri R.R."/>
            <person name="La Ragione R."/>
            <person name="Hildebrand F."/>
            <person name="Pallen M.J."/>
        </authorList>
    </citation>
    <scope>NUCLEOTIDE SEQUENCE</scope>
    <source>
        <strain evidence="2">ChiGjej1B1-2707</strain>
    </source>
</reference>
<reference evidence="2" key="1">
    <citation type="submission" date="2020-10" db="EMBL/GenBank/DDBJ databases">
        <authorList>
            <person name="Gilroy R."/>
        </authorList>
    </citation>
    <scope>NUCLEOTIDE SEQUENCE</scope>
    <source>
        <strain evidence="2">ChiGjej1B1-2707</strain>
    </source>
</reference>
<organism evidence="2 3">
    <name type="scientific">Candidatus Aveggerthella stercoripullorum</name>
    <dbReference type="NCBI Taxonomy" id="2840688"/>
    <lineage>
        <taxon>Bacteria</taxon>
        <taxon>Bacillati</taxon>
        <taxon>Actinomycetota</taxon>
        <taxon>Coriobacteriia</taxon>
        <taxon>Eggerthellales</taxon>
        <taxon>Eggerthellaceae</taxon>
        <taxon>Eggerthellaceae incertae sedis</taxon>
        <taxon>Candidatus Aveggerthella</taxon>
    </lineage>
</organism>
<dbReference type="EMBL" id="DVGB01000098">
    <property type="protein sequence ID" value="HIR02202.1"/>
    <property type="molecule type" value="Genomic_DNA"/>
</dbReference>
<comment type="caution">
    <text evidence="2">The sequence shown here is derived from an EMBL/GenBank/DDBJ whole genome shotgun (WGS) entry which is preliminary data.</text>
</comment>
<feature type="non-terminal residue" evidence="2">
    <location>
        <position position="1"/>
    </location>
</feature>